<sequence length="431" mass="47755">MAETKNKNQAYLEMDDKYVNPVLSRSARIVAERASGSNIYDMNGDAYLDLSTGIAVNSVGHCHPKVVAAAKAQLDELMHTSVTVHHKRYIELSKKLTEIAPSKRLDSVFLTNSGAEAVEGAMKMARYVTGRPAIINFRGSFHGRTMFTTALTTSKLYYREKYEPLPGSIHTALFPYEYRSHFRGQPEKVVDEVFENIDMLFHQFVHPEQVACFLVEPIQGEGGYIVPPQGFLPRLRELADKHGIMLVIDEVQSGFARTGKMFAIEHEGVEPDIMLMAKAIAGGLPLAAFISRSDLTHKWPAGRHGSTFGGNPVSCAAALATIEVMQEEKLCERAHKLGEMMMNRLKAFAKGKDYIGEVRGRGLMIGIEFNDKDGGPSKELADKVAERCFEHKMIVLTCGNAGQVIRLIPPLTMSDSEAEKALEILEKSMTF</sequence>
<dbReference type="Pfam" id="PF00202">
    <property type="entry name" value="Aminotran_3"/>
    <property type="match status" value="1"/>
</dbReference>
<evidence type="ECO:0000256" key="14">
    <source>
        <dbReference type="ARBA" id="ARBA00048021"/>
    </source>
</evidence>
<protein>
    <recommendedName>
        <fullName evidence="12">(S)-3-amino-2-methylpropionate transaminase</fullName>
        <ecNumber evidence="6">2.6.1.19</ecNumber>
        <ecNumber evidence="5">2.6.1.22</ecNumber>
    </recommendedName>
    <alternativeName>
        <fullName evidence="13">GABA aminotransferase</fullName>
    </alternativeName>
    <alternativeName>
        <fullName evidence="11">Gamma-amino-N-butyrate transaminase</fullName>
    </alternativeName>
    <alternativeName>
        <fullName evidence="15">Glutamate:succinic semialdehyde transaminase</fullName>
    </alternativeName>
    <alternativeName>
        <fullName evidence="10">L-AIBAT</fullName>
    </alternativeName>
</protein>
<evidence type="ECO:0000256" key="11">
    <source>
        <dbReference type="ARBA" id="ARBA00030204"/>
    </source>
</evidence>
<dbReference type="CDD" id="cd00610">
    <property type="entry name" value="OAT_like"/>
    <property type="match status" value="1"/>
</dbReference>
<evidence type="ECO:0000313" key="17">
    <source>
        <dbReference type="EMBL" id="MBN8661562.1"/>
    </source>
</evidence>
<dbReference type="AlphaFoldDB" id="A0A8J7PNW5"/>
<evidence type="ECO:0000256" key="13">
    <source>
        <dbReference type="ARBA" id="ARBA00031787"/>
    </source>
</evidence>
<dbReference type="InterPro" id="IPR015421">
    <property type="entry name" value="PyrdxlP-dep_Trfase_major"/>
</dbReference>
<dbReference type="Gene3D" id="3.90.1150.10">
    <property type="entry name" value="Aspartate Aminotransferase, domain 1"/>
    <property type="match status" value="1"/>
</dbReference>
<reference evidence="17" key="1">
    <citation type="submission" date="2021-02" db="EMBL/GenBank/DDBJ databases">
        <title>Genome-Resolved Metagenomics of a Microbial Community Performing Photosynthetic Biological Nutrient Removal.</title>
        <authorList>
            <person name="Mcdaniel E.A."/>
        </authorList>
    </citation>
    <scope>NUCLEOTIDE SEQUENCE</scope>
    <source>
        <strain evidence="17">UWPOB_OBS1</strain>
    </source>
</reference>
<dbReference type="GO" id="GO:0034386">
    <property type="term" value="F:4-aminobutyrate:2-oxoglutarate transaminase activity"/>
    <property type="evidence" value="ECO:0007669"/>
    <property type="project" value="UniProtKB-EC"/>
</dbReference>
<keyword evidence="7 17" id="KW-0032">Aminotransferase</keyword>
<evidence type="ECO:0000256" key="3">
    <source>
        <dbReference type="ARBA" id="ARBA00005176"/>
    </source>
</evidence>
<dbReference type="PIRSF" id="PIRSF000521">
    <property type="entry name" value="Transaminase_4ab_Lys_Orn"/>
    <property type="match status" value="1"/>
</dbReference>
<dbReference type="InterPro" id="IPR015424">
    <property type="entry name" value="PyrdxlP-dep_Trfase"/>
</dbReference>
<evidence type="ECO:0000256" key="8">
    <source>
        <dbReference type="ARBA" id="ARBA00022679"/>
    </source>
</evidence>
<evidence type="ECO:0000256" key="4">
    <source>
        <dbReference type="ARBA" id="ARBA00008954"/>
    </source>
</evidence>
<evidence type="ECO:0000313" key="18">
    <source>
        <dbReference type="Proteomes" id="UP000664277"/>
    </source>
</evidence>
<gene>
    <name evidence="17" type="ORF">J0M35_14450</name>
</gene>
<evidence type="ECO:0000256" key="10">
    <source>
        <dbReference type="ARBA" id="ARBA00029760"/>
    </source>
</evidence>
<dbReference type="InterPro" id="IPR050103">
    <property type="entry name" value="Class-III_PLP-dep_AT"/>
</dbReference>
<comment type="caution">
    <text evidence="17">The sequence shown here is derived from an EMBL/GenBank/DDBJ whole genome shotgun (WGS) entry which is preliminary data.</text>
</comment>
<dbReference type="Proteomes" id="UP000664277">
    <property type="component" value="Unassembled WGS sequence"/>
</dbReference>
<dbReference type="SUPFAM" id="SSF53383">
    <property type="entry name" value="PLP-dependent transferases"/>
    <property type="match status" value="1"/>
</dbReference>
<comment type="catalytic activity">
    <reaction evidence="1">
        <text>(S)-3-amino-2-methylpropanoate + 2-oxoglutarate = 2-methyl-3-oxopropanoate + L-glutamate</text>
        <dbReference type="Rhea" id="RHEA:13993"/>
        <dbReference type="ChEBI" id="CHEBI:16810"/>
        <dbReference type="ChEBI" id="CHEBI:29985"/>
        <dbReference type="ChEBI" id="CHEBI:57700"/>
        <dbReference type="ChEBI" id="CHEBI:58655"/>
        <dbReference type="EC" id="2.6.1.22"/>
    </reaction>
</comment>
<evidence type="ECO:0000256" key="2">
    <source>
        <dbReference type="ARBA" id="ARBA00001933"/>
    </source>
</evidence>
<comment type="cofactor">
    <cofactor evidence="2">
        <name>pyridoxal 5'-phosphate</name>
        <dbReference type="ChEBI" id="CHEBI:597326"/>
    </cofactor>
</comment>
<evidence type="ECO:0000256" key="15">
    <source>
        <dbReference type="ARBA" id="ARBA00050054"/>
    </source>
</evidence>
<dbReference type="InterPro" id="IPR015422">
    <property type="entry name" value="PyrdxlP-dep_Trfase_small"/>
</dbReference>
<evidence type="ECO:0000256" key="1">
    <source>
        <dbReference type="ARBA" id="ARBA00001750"/>
    </source>
</evidence>
<dbReference type="GO" id="GO:0047298">
    <property type="term" value="F:(S)-3-amino-2-methylpropionate transaminase activity"/>
    <property type="evidence" value="ECO:0007669"/>
    <property type="project" value="UniProtKB-EC"/>
</dbReference>
<dbReference type="GO" id="GO:0042802">
    <property type="term" value="F:identical protein binding"/>
    <property type="evidence" value="ECO:0007669"/>
    <property type="project" value="TreeGrafter"/>
</dbReference>
<dbReference type="Gene3D" id="3.40.640.10">
    <property type="entry name" value="Type I PLP-dependent aspartate aminotransferase-like (Major domain)"/>
    <property type="match status" value="1"/>
</dbReference>
<dbReference type="EC" id="2.6.1.22" evidence="5"/>
<comment type="similarity">
    <text evidence="4 16">Belongs to the class-III pyridoxal-phosphate-dependent aminotransferase family.</text>
</comment>
<comment type="pathway">
    <text evidence="3">Amino-acid degradation; 4-aminobutanoate degradation.</text>
</comment>
<comment type="catalytic activity">
    <reaction evidence="14">
        <text>4-aminobutanoate + 2-oxoglutarate = succinate semialdehyde + L-glutamate</text>
        <dbReference type="Rhea" id="RHEA:23352"/>
        <dbReference type="ChEBI" id="CHEBI:16810"/>
        <dbReference type="ChEBI" id="CHEBI:29985"/>
        <dbReference type="ChEBI" id="CHEBI:57706"/>
        <dbReference type="ChEBI" id="CHEBI:59888"/>
        <dbReference type="EC" id="2.6.1.19"/>
    </reaction>
</comment>
<keyword evidence="8" id="KW-0808">Transferase</keyword>
<dbReference type="GO" id="GO:0030170">
    <property type="term" value="F:pyridoxal phosphate binding"/>
    <property type="evidence" value="ECO:0007669"/>
    <property type="project" value="InterPro"/>
</dbReference>
<keyword evidence="9 16" id="KW-0663">Pyridoxal phosphate</keyword>
<dbReference type="PROSITE" id="PS00600">
    <property type="entry name" value="AA_TRANSFER_CLASS_3"/>
    <property type="match status" value="1"/>
</dbReference>
<name>A0A8J7PNW5_9BACT</name>
<dbReference type="InterPro" id="IPR005814">
    <property type="entry name" value="Aminotrans_3"/>
</dbReference>
<evidence type="ECO:0000256" key="5">
    <source>
        <dbReference type="ARBA" id="ARBA00012876"/>
    </source>
</evidence>
<dbReference type="PANTHER" id="PTHR11986">
    <property type="entry name" value="AMINOTRANSFERASE CLASS III"/>
    <property type="match status" value="1"/>
</dbReference>
<evidence type="ECO:0000256" key="9">
    <source>
        <dbReference type="ARBA" id="ARBA00022898"/>
    </source>
</evidence>
<organism evidence="17 18">
    <name type="scientific">Candidatus Obscuribacter phosphatis</name>
    <dbReference type="NCBI Taxonomy" id="1906157"/>
    <lineage>
        <taxon>Bacteria</taxon>
        <taxon>Bacillati</taxon>
        <taxon>Candidatus Melainabacteria</taxon>
        <taxon>Candidatus Obscuribacterales</taxon>
        <taxon>Candidatus Obscuribacteraceae</taxon>
        <taxon>Candidatus Obscuribacter</taxon>
    </lineage>
</organism>
<evidence type="ECO:0000256" key="16">
    <source>
        <dbReference type="RuleBase" id="RU003560"/>
    </source>
</evidence>
<evidence type="ECO:0000256" key="12">
    <source>
        <dbReference type="ARBA" id="ARBA00030857"/>
    </source>
</evidence>
<dbReference type="EMBL" id="JAFLCK010000021">
    <property type="protein sequence ID" value="MBN8661562.1"/>
    <property type="molecule type" value="Genomic_DNA"/>
</dbReference>
<evidence type="ECO:0000256" key="7">
    <source>
        <dbReference type="ARBA" id="ARBA00022576"/>
    </source>
</evidence>
<dbReference type="PANTHER" id="PTHR11986:SF58">
    <property type="entry name" value="LEUCINE_METHIONINE RACEMASE"/>
    <property type="match status" value="1"/>
</dbReference>
<evidence type="ECO:0000256" key="6">
    <source>
        <dbReference type="ARBA" id="ARBA00012912"/>
    </source>
</evidence>
<dbReference type="InterPro" id="IPR049704">
    <property type="entry name" value="Aminotrans_3_PPA_site"/>
</dbReference>
<proteinExistence type="inferred from homology"/>
<dbReference type="EC" id="2.6.1.19" evidence="6"/>
<dbReference type="FunFam" id="3.40.640.10:FF:000013">
    <property type="entry name" value="4-aminobutyrate aminotransferase"/>
    <property type="match status" value="1"/>
</dbReference>
<accession>A0A8J7PNW5</accession>